<feature type="transmembrane region" description="Helical" evidence="7">
    <location>
        <begin position="238"/>
        <end position="264"/>
    </location>
</feature>
<feature type="transmembrane region" description="Helical" evidence="7">
    <location>
        <begin position="131"/>
        <end position="156"/>
    </location>
</feature>
<evidence type="ECO:0000256" key="6">
    <source>
        <dbReference type="ARBA" id="ARBA00023136"/>
    </source>
</evidence>
<keyword evidence="4 7" id="KW-0812">Transmembrane</keyword>
<keyword evidence="10" id="KW-1185">Reference proteome</keyword>
<evidence type="ECO:0000313" key="10">
    <source>
        <dbReference type="Proteomes" id="UP000604730"/>
    </source>
</evidence>
<dbReference type="SUPFAM" id="SSF161098">
    <property type="entry name" value="MetI-like"/>
    <property type="match status" value="1"/>
</dbReference>
<keyword evidence="6 7" id="KW-0472">Membrane</keyword>
<evidence type="ECO:0000256" key="1">
    <source>
        <dbReference type="ARBA" id="ARBA00004651"/>
    </source>
</evidence>
<keyword evidence="2 7" id="KW-0813">Transport</keyword>
<feature type="transmembrane region" description="Helical" evidence="7">
    <location>
        <begin position="9"/>
        <end position="30"/>
    </location>
</feature>
<accession>A0ABS1IWL8</accession>
<evidence type="ECO:0000256" key="7">
    <source>
        <dbReference type="RuleBase" id="RU363032"/>
    </source>
</evidence>
<comment type="subcellular location">
    <subcellularLocation>
        <location evidence="1 7">Cell membrane</location>
        <topology evidence="1 7">Multi-pass membrane protein</topology>
    </subcellularLocation>
</comment>
<dbReference type="InterPro" id="IPR045621">
    <property type="entry name" value="BPD_transp_1_N"/>
</dbReference>
<reference evidence="9 10" key="1">
    <citation type="submission" date="2021-01" db="EMBL/GenBank/DDBJ databases">
        <title>Isolation and description of Catonella massiliensis sp. nov., a novel Catonella species, isolated from a stable periodontitis subject.</title>
        <authorList>
            <person name="Antezack A."/>
            <person name="Boxberger M."/>
            <person name="La Scola B."/>
            <person name="Monnet-Corti V."/>
        </authorList>
    </citation>
    <scope>NUCLEOTIDE SEQUENCE [LARGE SCALE GENOMIC DNA]</scope>
    <source>
        <strain evidence="9 10">Marseille-Q4567</strain>
    </source>
</reference>
<dbReference type="PANTHER" id="PTHR43163:SF6">
    <property type="entry name" value="DIPEPTIDE TRANSPORT SYSTEM PERMEASE PROTEIN DPPB-RELATED"/>
    <property type="match status" value="1"/>
</dbReference>
<evidence type="ECO:0000256" key="3">
    <source>
        <dbReference type="ARBA" id="ARBA00022475"/>
    </source>
</evidence>
<feature type="transmembrane region" description="Helical" evidence="7">
    <location>
        <begin position="98"/>
        <end position="119"/>
    </location>
</feature>
<dbReference type="EMBL" id="JAEPRJ010000001">
    <property type="protein sequence ID" value="MBK5896286.1"/>
    <property type="molecule type" value="Genomic_DNA"/>
</dbReference>
<feature type="transmembrane region" description="Helical" evidence="7">
    <location>
        <begin position="176"/>
        <end position="196"/>
    </location>
</feature>
<evidence type="ECO:0000313" key="9">
    <source>
        <dbReference type="EMBL" id="MBK5896286.1"/>
    </source>
</evidence>
<dbReference type="PROSITE" id="PS50928">
    <property type="entry name" value="ABC_TM1"/>
    <property type="match status" value="1"/>
</dbReference>
<dbReference type="PANTHER" id="PTHR43163">
    <property type="entry name" value="DIPEPTIDE TRANSPORT SYSTEM PERMEASE PROTEIN DPPB-RELATED"/>
    <property type="match status" value="1"/>
</dbReference>
<organism evidence="9 10">
    <name type="scientific">Catonella massiliensis</name>
    <dbReference type="NCBI Taxonomy" id="2799636"/>
    <lineage>
        <taxon>Bacteria</taxon>
        <taxon>Bacillati</taxon>
        <taxon>Bacillota</taxon>
        <taxon>Clostridia</taxon>
        <taxon>Lachnospirales</taxon>
        <taxon>Lachnospiraceae</taxon>
        <taxon>Catonella</taxon>
    </lineage>
</organism>
<dbReference type="InterPro" id="IPR035906">
    <property type="entry name" value="MetI-like_sf"/>
</dbReference>
<sequence>MKKYILKRLLLMIPTFFGVTVVVYLLMSLAPGSPMDAFLSVPGITEAELLRIKESLGLDKPVFIQYYHWLVNILRGNFGYSYSGNRPVLGLITDRLPATLMLGTASLIVSFVIAIPLGLWAGARWRKGEDYVLSAISFFLMSVPNFFIGLILIYTVSVKLKLLPSSGMYDASGEKTVLMLAKHMVLPCIVLSIQNIGSWFKQMRGSLLEVLQEEYMRAVRAKGLSKTQAIIRYGVKNAFIPVLTVITGTIPGLIGGAVVTEQLFGWQGIGMLIIAAIKARDYPVIMGVTVLTAVVVLIVNLISDILYGILDPRIKG</sequence>
<evidence type="ECO:0000259" key="8">
    <source>
        <dbReference type="PROSITE" id="PS50928"/>
    </source>
</evidence>
<gene>
    <name evidence="9" type="ORF">JJN12_00585</name>
</gene>
<proteinExistence type="inferred from homology"/>
<evidence type="ECO:0000256" key="2">
    <source>
        <dbReference type="ARBA" id="ARBA00022448"/>
    </source>
</evidence>
<feature type="domain" description="ABC transmembrane type-1" evidence="8">
    <location>
        <begin position="96"/>
        <end position="303"/>
    </location>
</feature>
<dbReference type="RefSeq" id="WP_208427871.1">
    <property type="nucleotide sequence ID" value="NZ_JAEPRJ010000001.1"/>
</dbReference>
<keyword evidence="3" id="KW-1003">Cell membrane</keyword>
<dbReference type="Gene3D" id="1.10.3720.10">
    <property type="entry name" value="MetI-like"/>
    <property type="match status" value="1"/>
</dbReference>
<comment type="similarity">
    <text evidence="7">Belongs to the binding-protein-dependent transport system permease family.</text>
</comment>
<comment type="caution">
    <text evidence="9">The sequence shown here is derived from an EMBL/GenBank/DDBJ whole genome shotgun (WGS) entry which is preliminary data.</text>
</comment>
<name>A0ABS1IWL8_9FIRM</name>
<protein>
    <submittedName>
        <fullName evidence="9">ABC transporter permease</fullName>
    </submittedName>
</protein>
<dbReference type="Proteomes" id="UP000604730">
    <property type="component" value="Unassembled WGS sequence"/>
</dbReference>
<dbReference type="Pfam" id="PF00528">
    <property type="entry name" value="BPD_transp_1"/>
    <property type="match status" value="1"/>
</dbReference>
<keyword evidence="5 7" id="KW-1133">Transmembrane helix</keyword>
<dbReference type="InterPro" id="IPR000515">
    <property type="entry name" value="MetI-like"/>
</dbReference>
<feature type="transmembrane region" description="Helical" evidence="7">
    <location>
        <begin position="284"/>
        <end position="310"/>
    </location>
</feature>
<dbReference type="Pfam" id="PF19300">
    <property type="entry name" value="BPD_transp_1_N"/>
    <property type="match status" value="1"/>
</dbReference>
<evidence type="ECO:0000256" key="5">
    <source>
        <dbReference type="ARBA" id="ARBA00022989"/>
    </source>
</evidence>
<evidence type="ECO:0000256" key="4">
    <source>
        <dbReference type="ARBA" id="ARBA00022692"/>
    </source>
</evidence>